<organism evidence="1">
    <name type="scientific">Oscillatoriales cyanobacterium SpSt-418</name>
    <dbReference type="NCBI Taxonomy" id="2282169"/>
    <lineage>
        <taxon>Bacteria</taxon>
        <taxon>Bacillati</taxon>
        <taxon>Cyanobacteriota</taxon>
        <taxon>Cyanophyceae</taxon>
        <taxon>Oscillatoriophycideae</taxon>
        <taxon>Oscillatoriales</taxon>
    </lineage>
</organism>
<proteinExistence type="predicted"/>
<name>A0A7C3PK85_9CYAN</name>
<dbReference type="EMBL" id="DSRU01000371">
    <property type="protein sequence ID" value="HFN01099.1"/>
    <property type="molecule type" value="Genomic_DNA"/>
</dbReference>
<dbReference type="AlphaFoldDB" id="A0A7C3PK85"/>
<gene>
    <name evidence="1" type="ORF">ENR64_25760</name>
</gene>
<accession>A0A7C3PK85</accession>
<protein>
    <submittedName>
        <fullName evidence="1">Uncharacterized protein</fullName>
    </submittedName>
</protein>
<evidence type="ECO:0000313" key="1">
    <source>
        <dbReference type="EMBL" id="HFN01099.1"/>
    </source>
</evidence>
<reference evidence="1" key="1">
    <citation type="journal article" date="2020" name="mSystems">
        <title>Genome- and Community-Level Interaction Insights into Carbon Utilization and Element Cycling Functions of Hydrothermarchaeota in Hydrothermal Sediment.</title>
        <authorList>
            <person name="Zhou Z."/>
            <person name="Liu Y."/>
            <person name="Xu W."/>
            <person name="Pan J."/>
            <person name="Luo Z.H."/>
            <person name="Li M."/>
        </authorList>
    </citation>
    <scope>NUCLEOTIDE SEQUENCE [LARGE SCALE GENOMIC DNA]</scope>
    <source>
        <strain evidence="1">SpSt-418</strain>
    </source>
</reference>
<sequence length="105" mass="12011">MNVEVIVEIYTSPEKKDFDSLRRAASRLTNNQESIIVRTTQAGDSLSSLGATTPTDRLRDRVFLITNFTMKTTAQYKVVDDIASEFEFWTFDLKGYQDMSISFPK</sequence>
<comment type="caution">
    <text evidence="1">The sequence shown here is derived from an EMBL/GenBank/DDBJ whole genome shotgun (WGS) entry which is preliminary data.</text>
</comment>